<reference evidence="12" key="1">
    <citation type="journal article" date="2019" name="Int. J. Syst. Evol. Microbiol.">
        <title>The Global Catalogue of Microorganisms (GCM) 10K type strain sequencing project: providing services to taxonomists for standard genome sequencing and annotation.</title>
        <authorList>
            <consortium name="The Broad Institute Genomics Platform"/>
            <consortium name="The Broad Institute Genome Sequencing Center for Infectious Disease"/>
            <person name="Wu L."/>
            <person name="Ma J."/>
        </authorList>
    </citation>
    <scope>NUCLEOTIDE SEQUENCE [LARGE SCALE GENOMIC DNA]</scope>
    <source>
        <strain evidence="12">JCM 17329</strain>
    </source>
</reference>
<protein>
    <recommendedName>
        <fullName evidence="10">Rieske domain-containing protein</fullName>
    </recommendedName>
</protein>
<dbReference type="EMBL" id="BAABDS010000022">
    <property type="protein sequence ID" value="GAA3707691.1"/>
    <property type="molecule type" value="Genomic_DNA"/>
</dbReference>
<dbReference type="Proteomes" id="UP001501479">
    <property type="component" value="Unassembled WGS sequence"/>
</dbReference>
<evidence type="ECO:0000259" key="10">
    <source>
        <dbReference type="PROSITE" id="PS51296"/>
    </source>
</evidence>
<gene>
    <name evidence="11" type="ORF">GCM10022421_13280</name>
</gene>
<keyword evidence="8" id="KW-0411">Iron-sulfur</keyword>
<evidence type="ECO:0000256" key="3">
    <source>
        <dbReference type="ARBA" id="ARBA00022714"/>
    </source>
</evidence>
<keyword evidence="9" id="KW-0520">NAD</keyword>
<dbReference type="PROSITE" id="PS00570">
    <property type="entry name" value="RING_HYDROXYL_ALPHA"/>
    <property type="match status" value="1"/>
</dbReference>
<keyword evidence="4" id="KW-0479">Metal-binding</keyword>
<evidence type="ECO:0000313" key="11">
    <source>
        <dbReference type="EMBL" id="GAA3707691.1"/>
    </source>
</evidence>
<keyword evidence="5" id="KW-0274">FAD</keyword>
<keyword evidence="6" id="KW-0560">Oxidoreductase</keyword>
<dbReference type="SUPFAM" id="SSF55961">
    <property type="entry name" value="Bet v1-like"/>
    <property type="match status" value="1"/>
</dbReference>
<evidence type="ECO:0000256" key="2">
    <source>
        <dbReference type="ARBA" id="ARBA00022630"/>
    </source>
</evidence>
<dbReference type="PROSITE" id="PS51296">
    <property type="entry name" value="RIESKE"/>
    <property type="match status" value="2"/>
</dbReference>
<keyword evidence="12" id="KW-1185">Reference proteome</keyword>
<dbReference type="InterPro" id="IPR001663">
    <property type="entry name" value="Rng_hydr_dOase-A"/>
</dbReference>
<evidence type="ECO:0000256" key="8">
    <source>
        <dbReference type="ARBA" id="ARBA00023014"/>
    </source>
</evidence>
<evidence type="ECO:0000256" key="4">
    <source>
        <dbReference type="ARBA" id="ARBA00022723"/>
    </source>
</evidence>
<dbReference type="InterPro" id="IPR028202">
    <property type="entry name" value="Reductase_C"/>
</dbReference>
<evidence type="ECO:0000256" key="9">
    <source>
        <dbReference type="ARBA" id="ARBA00023027"/>
    </source>
</evidence>
<dbReference type="InterPro" id="IPR050446">
    <property type="entry name" value="FAD-oxidoreductase/Apoptosis"/>
</dbReference>
<dbReference type="CDD" id="cd03528">
    <property type="entry name" value="Rieske_RO_ferredoxin"/>
    <property type="match status" value="1"/>
</dbReference>
<dbReference type="Pfam" id="PF00355">
    <property type="entry name" value="Rieske"/>
    <property type="match status" value="2"/>
</dbReference>
<evidence type="ECO:0000256" key="1">
    <source>
        <dbReference type="ARBA" id="ARBA00001974"/>
    </source>
</evidence>
<dbReference type="PANTHER" id="PTHR43557:SF2">
    <property type="entry name" value="RIESKE DOMAIN-CONTAINING PROTEIN-RELATED"/>
    <property type="match status" value="1"/>
</dbReference>
<comment type="cofactor">
    <cofactor evidence="1">
        <name>FAD</name>
        <dbReference type="ChEBI" id="CHEBI:57692"/>
    </cofactor>
</comment>
<dbReference type="RefSeq" id="WP_344963594.1">
    <property type="nucleotide sequence ID" value="NZ_BAABDS010000022.1"/>
</dbReference>
<dbReference type="InterPro" id="IPR015879">
    <property type="entry name" value="Ring_hydroxy_dOase_asu_C_dom"/>
</dbReference>
<dbReference type="Pfam" id="PF00848">
    <property type="entry name" value="Ring_hydroxyl_A"/>
    <property type="match status" value="1"/>
</dbReference>
<dbReference type="SUPFAM" id="SSF55424">
    <property type="entry name" value="FAD/NAD-linked reductases, dimerisation (C-terminal) domain"/>
    <property type="match status" value="1"/>
</dbReference>
<dbReference type="InterPro" id="IPR036922">
    <property type="entry name" value="Rieske_2Fe-2S_sf"/>
</dbReference>
<dbReference type="SUPFAM" id="SSF51905">
    <property type="entry name" value="FAD/NAD(P)-binding domain"/>
    <property type="match status" value="2"/>
</dbReference>
<organism evidence="11 12">
    <name type="scientific">Oceanisphaera sediminis</name>
    <dbReference type="NCBI Taxonomy" id="981381"/>
    <lineage>
        <taxon>Bacteria</taxon>
        <taxon>Pseudomonadati</taxon>
        <taxon>Pseudomonadota</taxon>
        <taxon>Gammaproteobacteria</taxon>
        <taxon>Aeromonadales</taxon>
        <taxon>Aeromonadaceae</taxon>
        <taxon>Oceanisphaera</taxon>
    </lineage>
</organism>
<proteinExistence type="predicted"/>
<evidence type="ECO:0000313" key="12">
    <source>
        <dbReference type="Proteomes" id="UP001501479"/>
    </source>
</evidence>
<dbReference type="PRINTS" id="PR00090">
    <property type="entry name" value="RNGDIOXGNASE"/>
</dbReference>
<dbReference type="PANTHER" id="PTHR43557">
    <property type="entry name" value="APOPTOSIS-INDUCING FACTOR 1"/>
    <property type="match status" value="1"/>
</dbReference>
<dbReference type="Pfam" id="PF07992">
    <property type="entry name" value="Pyr_redox_2"/>
    <property type="match status" value="1"/>
</dbReference>
<evidence type="ECO:0000256" key="6">
    <source>
        <dbReference type="ARBA" id="ARBA00023002"/>
    </source>
</evidence>
<keyword evidence="3" id="KW-0001">2Fe-2S</keyword>
<feature type="domain" description="Rieske" evidence="10">
    <location>
        <begin position="584"/>
        <end position="699"/>
    </location>
</feature>
<keyword evidence="2" id="KW-0285">Flavoprotein</keyword>
<dbReference type="InterPro" id="IPR016156">
    <property type="entry name" value="FAD/NAD-linked_Rdtase_dimer_sf"/>
</dbReference>
<feature type="domain" description="Rieske" evidence="10">
    <location>
        <begin position="3"/>
        <end position="100"/>
    </location>
</feature>
<dbReference type="Gene3D" id="3.30.390.30">
    <property type="match status" value="1"/>
</dbReference>
<dbReference type="Gene3D" id="3.90.380.10">
    <property type="entry name" value="Naphthalene 1,2-dioxygenase Alpha Subunit, Chain A, domain 1"/>
    <property type="match status" value="1"/>
</dbReference>
<comment type="caution">
    <text evidence="11">The sequence shown here is derived from an EMBL/GenBank/DDBJ whole genome shotgun (WGS) entry which is preliminary data.</text>
</comment>
<evidence type="ECO:0000256" key="7">
    <source>
        <dbReference type="ARBA" id="ARBA00023004"/>
    </source>
</evidence>
<dbReference type="Gene3D" id="2.102.10.10">
    <property type="entry name" value="Rieske [2Fe-2S] iron-sulphur domain"/>
    <property type="match status" value="2"/>
</dbReference>
<dbReference type="InterPro" id="IPR036188">
    <property type="entry name" value="FAD/NAD-bd_sf"/>
</dbReference>
<dbReference type="SUPFAM" id="SSF50022">
    <property type="entry name" value="ISP domain"/>
    <property type="match status" value="2"/>
</dbReference>
<name>A0ABP7DNB2_9GAMM</name>
<dbReference type="Gene3D" id="3.50.50.60">
    <property type="entry name" value="FAD/NAD(P)-binding domain"/>
    <property type="match status" value="2"/>
</dbReference>
<dbReference type="InterPro" id="IPR017941">
    <property type="entry name" value="Rieske_2Fe-2S"/>
</dbReference>
<accession>A0ABP7DNB2</accession>
<keyword evidence="7" id="KW-0408">Iron</keyword>
<dbReference type="InterPro" id="IPR023753">
    <property type="entry name" value="FAD/NAD-binding_dom"/>
</dbReference>
<evidence type="ECO:0000256" key="5">
    <source>
        <dbReference type="ARBA" id="ARBA00022827"/>
    </source>
</evidence>
<dbReference type="Pfam" id="PF14759">
    <property type="entry name" value="Reductase_C"/>
    <property type="match status" value="1"/>
</dbReference>
<dbReference type="InterPro" id="IPR015881">
    <property type="entry name" value="ARHD_Rieske_2Fe_2S"/>
</dbReference>
<sequence>MAWHFLGTQDELLGEGKIKAITVENTPIALYRIDGQYFATNNICTHQTALLSEGFLEDGCIECPLHQGRFDVRTGKALCAPLKEDLQTYLVKADDEGVFIDITQSAAINEKPVGEEKKAVSAAVGKFVIVGGGQAAASAIDTLRKEGFTGRILVISEEWHVPYERPPLSKDILLGRGGPEVCQLLSHDRLKELSVEFRGGLVAVNMDTDKKALMLSDGSEETYDKLLIATGARPRLPDIPGIDLPHVHVLRSLDDAIALKRLLKKGRRVGIIGGGFIGLEVASVASELEVEAVVIEAGPRILARVLHPLAGLRIHQAAEKQGVRIITSARTLGLRQTTSGIQIELDTGEYPEVDVIVVGIGAQPNIELAHSAGIELGNGIKVDKSCRTSAADVYAAGDVATWPGSNDGRRLESWQNAQEQAIVAAKHMAGDEQAGYDIQPWFWSDQFGMNIQLIGLPSPDHEVIMSENKELSEAAYYLHDGQTLTGVVAFNMPKAIRDGRKWLAQKFSVDDLKKNLETSRKQPDGFNKHCKPGQLIARSGASNMNINDYYIWPKEGSTRIPDWVYTDPYIYEQEVEKIFQGDTWNYVALEAEIPNPGDYVRSHVGPTPVVVSRDDDGEINVFLNRCAHRAAEFCRDLRGNAKEFVCPYHQWSYDLKGNLAGVPFRRGVDGKGGMSKDFKNCDHGLTKLHITTRRGVIFASFSDNMPTLEEYLGEKVLAEFDATFDGRPLKVLGYYKNTLPGNWKLYHENLKDPYHATLLHTFLVTFGLLVAGNKSMMLSDPSGLHGVMASARADGDTVSSEARQEMRSYRDDFSLESSEFLELVPEFDSPWSVTMSTIWPNLIVQRELNTLGVRQIVPNGPNEMVMNWTMFGFEGDSEEMTRHRLRQGNLMGPAGFLGLEDNEAMKFVQDGMKRSVSGEHLVALDPETETGTADTLISESAIRGMYKAWREKLGIS</sequence>